<dbReference type="AlphaFoldDB" id="A0AA40LGK9"/>
<evidence type="ECO:0000256" key="4">
    <source>
        <dbReference type="ARBA" id="ARBA00022927"/>
    </source>
</evidence>
<keyword evidence="3" id="KW-0509">mRNA transport</keyword>
<feature type="coiled-coil region" evidence="8">
    <location>
        <begin position="553"/>
        <end position="608"/>
    </location>
</feature>
<comment type="subcellular location">
    <subcellularLocation>
        <location evidence="1">Nucleus</location>
        <location evidence="1">Nuclear pore complex</location>
    </subcellularLocation>
</comment>
<dbReference type="GO" id="GO:0000055">
    <property type="term" value="P:ribosomal large subunit export from nucleus"/>
    <property type="evidence" value="ECO:0007669"/>
    <property type="project" value="InterPro"/>
</dbReference>
<evidence type="ECO:0000256" key="5">
    <source>
        <dbReference type="ARBA" id="ARBA00023010"/>
    </source>
</evidence>
<name>A0AA40LGK9_CNENI</name>
<dbReference type="PANTHER" id="PTHR13257">
    <property type="entry name" value="NUCLEOPORIN NUP84-RELATED"/>
    <property type="match status" value="1"/>
</dbReference>
<evidence type="ECO:0000313" key="10">
    <source>
        <dbReference type="Proteomes" id="UP001177744"/>
    </source>
</evidence>
<evidence type="ECO:0008006" key="11">
    <source>
        <dbReference type="Google" id="ProtNLM"/>
    </source>
</evidence>
<keyword evidence="6" id="KW-0906">Nuclear pore complex</keyword>
<dbReference type="GO" id="GO:0006406">
    <property type="term" value="P:mRNA export from nucleus"/>
    <property type="evidence" value="ECO:0007669"/>
    <property type="project" value="TreeGrafter"/>
</dbReference>
<keyword evidence="4" id="KW-0653">Protein transport</keyword>
<dbReference type="Proteomes" id="UP001177744">
    <property type="component" value="Unassembled WGS sequence"/>
</dbReference>
<gene>
    <name evidence="9" type="ORF">QTO34_009504</name>
</gene>
<keyword evidence="2" id="KW-0813">Transport</keyword>
<dbReference type="Pfam" id="PF10168">
    <property type="entry name" value="Nup88"/>
    <property type="match status" value="1"/>
</dbReference>
<evidence type="ECO:0000256" key="3">
    <source>
        <dbReference type="ARBA" id="ARBA00022816"/>
    </source>
</evidence>
<keyword evidence="7" id="KW-0539">Nucleus</keyword>
<evidence type="ECO:0000256" key="6">
    <source>
        <dbReference type="ARBA" id="ARBA00023132"/>
    </source>
</evidence>
<evidence type="ECO:0000313" key="9">
    <source>
        <dbReference type="EMBL" id="KAK1331547.1"/>
    </source>
</evidence>
<keyword evidence="10" id="KW-1185">Reference proteome</keyword>
<evidence type="ECO:0000256" key="7">
    <source>
        <dbReference type="ARBA" id="ARBA00023242"/>
    </source>
</evidence>
<dbReference type="EMBL" id="JAULJE010000020">
    <property type="protein sequence ID" value="KAK1331547.1"/>
    <property type="molecule type" value="Genomic_DNA"/>
</dbReference>
<keyword evidence="8" id="KW-0175">Coiled coil</keyword>
<evidence type="ECO:0000256" key="2">
    <source>
        <dbReference type="ARBA" id="ARBA00022448"/>
    </source>
</evidence>
<organism evidence="9 10">
    <name type="scientific">Cnephaeus nilssonii</name>
    <name type="common">Northern bat</name>
    <name type="synonym">Eptesicus nilssonii</name>
    <dbReference type="NCBI Taxonomy" id="3371016"/>
    <lineage>
        <taxon>Eukaryota</taxon>
        <taxon>Metazoa</taxon>
        <taxon>Chordata</taxon>
        <taxon>Craniata</taxon>
        <taxon>Vertebrata</taxon>
        <taxon>Euteleostomi</taxon>
        <taxon>Mammalia</taxon>
        <taxon>Eutheria</taxon>
        <taxon>Laurasiatheria</taxon>
        <taxon>Chiroptera</taxon>
        <taxon>Yangochiroptera</taxon>
        <taxon>Vespertilionidae</taxon>
        <taxon>Cnephaeus</taxon>
    </lineage>
</organism>
<reference evidence="9" key="1">
    <citation type="submission" date="2023-06" db="EMBL/GenBank/DDBJ databases">
        <title>Reference genome for the Northern bat (Eptesicus nilssonii), a most northern bat species.</title>
        <authorList>
            <person name="Laine V.N."/>
            <person name="Pulliainen A.T."/>
            <person name="Lilley T.M."/>
        </authorList>
    </citation>
    <scope>NUCLEOTIDE SEQUENCE</scope>
    <source>
        <strain evidence="9">BLF_Eptnil</strain>
        <tissue evidence="9">Kidney</tissue>
    </source>
</reference>
<dbReference type="GO" id="GO:0000056">
    <property type="term" value="P:ribosomal small subunit export from nucleus"/>
    <property type="evidence" value="ECO:0007669"/>
    <property type="project" value="InterPro"/>
</dbReference>
<comment type="caution">
    <text evidence="9">The sequence shown here is derived from an EMBL/GenBank/DDBJ whole genome shotgun (WGS) entry which is preliminary data.</text>
</comment>
<evidence type="ECO:0000256" key="1">
    <source>
        <dbReference type="ARBA" id="ARBA00004567"/>
    </source>
</evidence>
<keyword evidence="5" id="KW-0811">Translocation</keyword>
<accession>A0AA40LGK9</accession>
<protein>
    <recommendedName>
        <fullName evidence="11">Nuclear pore complex protein Nup88</fullName>
    </recommendedName>
</protein>
<evidence type="ECO:0000256" key="8">
    <source>
        <dbReference type="SAM" id="Coils"/>
    </source>
</evidence>
<proteinExistence type="predicted"/>
<dbReference type="InterPro" id="IPR019321">
    <property type="entry name" value="Nucleoporin_Nup88"/>
</dbReference>
<dbReference type="GO" id="GO:0006606">
    <property type="term" value="P:protein import into nucleus"/>
    <property type="evidence" value="ECO:0007669"/>
    <property type="project" value="TreeGrafter"/>
</dbReference>
<dbReference type="InterPro" id="IPR037700">
    <property type="entry name" value="NUP88/NUP82"/>
</dbReference>
<dbReference type="PANTHER" id="PTHR13257:SF0">
    <property type="entry name" value="NUCLEAR PORE COMPLEX PROTEIN NUP88"/>
    <property type="match status" value="1"/>
</dbReference>
<dbReference type="GO" id="GO:0005643">
    <property type="term" value="C:nuclear pore"/>
    <property type="evidence" value="ECO:0007669"/>
    <property type="project" value="UniProtKB-SubCell"/>
</dbReference>
<dbReference type="GO" id="GO:0017056">
    <property type="term" value="F:structural constituent of nuclear pore"/>
    <property type="evidence" value="ECO:0007669"/>
    <property type="project" value="InterPro"/>
</dbReference>
<sequence length="690" mass="77606">MAALSGGLSNWNEESSWAKMAAAEGPSGDGELWQTWLPNHVVFLRLREGLKNQSPAEAEKPASLSLSSPPLPPPPQLLTRNLVLGLGGELFLWDGEGSSFLVVRLRGLGSAGEESALSQYQRLLCINPPLFEIYQVLLSPTQHHIALIGIKGLMVLELPKRWGKNSEFEGGKSTVNCSTTPIAERFFTSSTSLTLKHAAWYPSEMLDPHIVLLTSDNVIRIYSLREPQTPTKVIVLSEAEEESLILKKGRAYTASLGETAVAFDFGPLAAIPKNIFGQKGKDEVVAYPLYILYENGETFLTYVSLLHSPGNIGKLLGPLPMHPAAEDNYGYDACAILCLPCVPNILVIATESGMLYHCVVLEGEEEDDQTSEKSWDSRADLIPSLYVFECVELELALKLASGEDDPFDSDFSCPIKLHRDPKCPSRYHCTHEAGVHSVGLTWIHKLHKFLASDEEDKDSLQELATEQKCFVEHILCTKPLPCRQPAPIQGFWIVPDILGPTMICITSTYECLIRPLLSSEKDTAPPPEECLQLISRATQVFREQYILKQDLAKEEIQRRIKLLCDQKKKQLEDLNYCREERKSLREMAERLADKYEEAKEKQEDITNRMKKVLHSFHSQLPVLSDSERDMKKELQLIPDQLRHLGNAIKQVTMKKDYQQRKMEKVQSPQKPTITLSAYQRKCIQSILKEE</sequence>